<evidence type="ECO:0008006" key="3">
    <source>
        <dbReference type="Google" id="ProtNLM"/>
    </source>
</evidence>
<keyword evidence="2" id="KW-1185">Reference proteome</keyword>
<dbReference type="EMBL" id="BMGK01000002">
    <property type="protein sequence ID" value="GGD85816.1"/>
    <property type="molecule type" value="Genomic_DNA"/>
</dbReference>
<dbReference type="PANTHER" id="PTHR36439:SF1">
    <property type="entry name" value="DUF1697 DOMAIN-CONTAINING PROTEIN"/>
    <property type="match status" value="1"/>
</dbReference>
<reference evidence="1" key="1">
    <citation type="journal article" date="2014" name="Int. J. Syst. Evol. Microbiol.">
        <title>Complete genome sequence of Corynebacterium casei LMG S-19264T (=DSM 44701T), isolated from a smear-ripened cheese.</title>
        <authorList>
            <consortium name="US DOE Joint Genome Institute (JGI-PGF)"/>
            <person name="Walter F."/>
            <person name="Albersmeier A."/>
            <person name="Kalinowski J."/>
            <person name="Ruckert C."/>
        </authorList>
    </citation>
    <scope>NUCLEOTIDE SEQUENCE</scope>
    <source>
        <strain evidence="1">CGMCC 1.12924</strain>
    </source>
</reference>
<dbReference type="SUPFAM" id="SSF160379">
    <property type="entry name" value="SP0830-like"/>
    <property type="match status" value="1"/>
</dbReference>
<reference evidence="1" key="2">
    <citation type="submission" date="2020-09" db="EMBL/GenBank/DDBJ databases">
        <authorList>
            <person name="Sun Q."/>
            <person name="Zhou Y."/>
        </authorList>
    </citation>
    <scope>NUCLEOTIDE SEQUENCE</scope>
    <source>
        <strain evidence="1">CGMCC 1.12924</strain>
    </source>
</reference>
<proteinExistence type="predicted"/>
<dbReference type="Gene3D" id="3.30.70.1280">
    <property type="entry name" value="SP0830-like domains"/>
    <property type="match status" value="1"/>
</dbReference>
<dbReference type="PANTHER" id="PTHR36439">
    <property type="entry name" value="BLL4334 PROTEIN"/>
    <property type="match status" value="1"/>
</dbReference>
<dbReference type="PIRSF" id="PIRSF008502">
    <property type="entry name" value="UCP008502"/>
    <property type="match status" value="1"/>
</dbReference>
<dbReference type="Pfam" id="PF08002">
    <property type="entry name" value="DUF1697"/>
    <property type="match status" value="1"/>
</dbReference>
<evidence type="ECO:0000313" key="1">
    <source>
        <dbReference type="EMBL" id="GGD85816.1"/>
    </source>
</evidence>
<name>A0A8J2V8Y6_9FLAO</name>
<dbReference type="AlphaFoldDB" id="A0A8J2V8Y6"/>
<dbReference type="Proteomes" id="UP000652231">
    <property type="component" value="Unassembled WGS sequence"/>
</dbReference>
<organism evidence="1 2">
    <name type="scientific">Planktosalinus lacus</name>
    <dbReference type="NCBI Taxonomy" id="1526573"/>
    <lineage>
        <taxon>Bacteria</taxon>
        <taxon>Pseudomonadati</taxon>
        <taxon>Bacteroidota</taxon>
        <taxon>Flavobacteriia</taxon>
        <taxon>Flavobacteriales</taxon>
        <taxon>Flavobacteriaceae</taxon>
        <taxon>Planktosalinus</taxon>
    </lineage>
</organism>
<protein>
    <recommendedName>
        <fullName evidence="3">DUF1697 domain-containing protein</fullName>
    </recommendedName>
</protein>
<dbReference type="RefSeq" id="WP_188439579.1">
    <property type="nucleotide sequence ID" value="NZ_BMGK01000002.1"/>
</dbReference>
<evidence type="ECO:0000313" key="2">
    <source>
        <dbReference type="Proteomes" id="UP000652231"/>
    </source>
</evidence>
<dbReference type="InterPro" id="IPR012545">
    <property type="entry name" value="DUF1697"/>
</dbReference>
<accession>A0A8J2V8Y6</accession>
<sequence length="180" mass="20469">MHQAYIALLRGINVGGNKKVPMADLKAMMEAMGFQKVKTLLNSGNVVFTGKETDVKILEAQLSDQLEQTFGFPVPVVVRKGEEVLKMVASEPFKDVEVHKDIRLYVTYIKEPHKENPLDLHWVSSDVTFHIIRFTGSEVISYLDVSKTKTTDVMNILEKTYDKDITTRNWNTVLKISKLL</sequence>
<comment type="caution">
    <text evidence="1">The sequence shown here is derived from an EMBL/GenBank/DDBJ whole genome shotgun (WGS) entry which is preliminary data.</text>
</comment>
<gene>
    <name evidence="1" type="ORF">GCM10011312_07310</name>
</gene>